<protein>
    <submittedName>
        <fullName evidence="2">Uncharacterized protein</fullName>
    </submittedName>
</protein>
<evidence type="ECO:0000313" key="2">
    <source>
        <dbReference type="EMBL" id="KAI1855861.1"/>
    </source>
</evidence>
<dbReference type="Proteomes" id="UP000829685">
    <property type="component" value="Unassembled WGS sequence"/>
</dbReference>
<feature type="compositionally biased region" description="Basic and acidic residues" evidence="1">
    <location>
        <begin position="7"/>
        <end position="19"/>
    </location>
</feature>
<reference evidence="2" key="1">
    <citation type="submission" date="2021-03" db="EMBL/GenBank/DDBJ databases">
        <title>Revisited historic fungal species revealed as producer of novel bioactive compounds through whole genome sequencing and comparative genomics.</title>
        <authorList>
            <person name="Vignolle G.A."/>
            <person name="Hochenegger N."/>
            <person name="Mach R.L."/>
            <person name="Mach-Aigner A.R."/>
            <person name="Javad Rahimi M."/>
            <person name="Salim K.A."/>
            <person name="Chan C.M."/>
            <person name="Lim L.B.L."/>
            <person name="Cai F."/>
            <person name="Druzhinina I.S."/>
            <person name="U'Ren J.M."/>
            <person name="Derntl C."/>
        </authorList>
    </citation>
    <scope>NUCLEOTIDE SEQUENCE</scope>
    <source>
        <strain evidence="2">TUCIM 5799</strain>
    </source>
</reference>
<evidence type="ECO:0000313" key="3">
    <source>
        <dbReference type="Proteomes" id="UP000829685"/>
    </source>
</evidence>
<comment type="caution">
    <text evidence="2">The sequence shown here is derived from an EMBL/GenBank/DDBJ whole genome shotgun (WGS) entry which is preliminary data.</text>
</comment>
<feature type="region of interest" description="Disordered" evidence="1">
    <location>
        <begin position="1"/>
        <end position="21"/>
    </location>
</feature>
<dbReference type="EMBL" id="JAFIMR010000049">
    <property type="protein sequence ID" value="KAI1855861.1"/>
    <property type="molecule type" value="Genomic_DNA"/>
</dbReference>
<organism evidence="2 3">
    <name type="scientific">Neoarthrinium moseri</name>
    <dbReference type="NCBI Taxonomy" id="1658444"/>
    <lineage>
        <taxon>Eukaryota</taxon>
        <taxon>Fungi</taxon>
        <taxon>Dikarya</taxon>
        <taxon>Ascomycota</taxon>
        <taxon>Pezizomycotina</taxon>
        <taxon>Sordariomycetes</taxon>
        <taxon>Xylariomycetidae</taxon>
        <taxon>Amphisphaeriales</taxon>
        <taxon>Apiosporaceae</taxon>
        <taxon>Neoarthrinium</taxon>
    </lineage>
</organism>
<proteinExistence type="predicted"/>
<dbReference type="AlphaFoldDB" id="A0A9P9WB55"/>
<evidence type="ECO:0000256" key="1">
    <source>
        <dbReference type="SAM" id="MobiDB-lite"/>
    </source>
</evidence>
<keyword evidence="3" id="KW-1185">Reference proteome</keyword>
<accession>A0A9P9WB55</accession>
<sequence length="117" mass="12850">MQANQVEGEKKMDTGKPDSSRAMSIEVLHVAGWHWKGQIASRRQRGKVRFLEMWLPHMMCPEEGHINPDLVLAIPAKTSLHTKPGGGQGLVKMPVDICCVEGDADVGKPPEVQREGA</sequence>
<gene>
    <name evidence="2" type="ORF">JX265_012124</name>
</gene>
<name>A0A9P9WB55_9PEZI</name>